<accession>A0ABP0MLH9</accession>
<feature type="region of interest" description="Disordered" evidence="2">
    <location>
        <begin position="48"/>
        <end position="73"/>
    </location>
</feature>
<keyword evidence="4" id="KW-1185">Reference proteome</keyword>
<gene>
    <name evidence="3" type="ORF">SCF082_LOCUS28046</name>
</gene>
<feature type="region of interest" description="Disordered" evidence="2">
    <location>
        <begin position="846"/>
        <end position="878"/>
    </location>
</feature>
<feature type="region of interest" description="Disordered" evidence="2">
    <location>
        <begin position="1084"/>
        <end position="1113"/>
    </location>
</feature>
<sequence length="1113" mass="126409">MSFVSERIFAERRLEATVQRAELALAKATPTFARPAVPAVPTVPVTAEPVVPGSPAPSRRTEQLEGAMRNVPSGKARDRDLVFPKLDWPPRQVKRIPTQTLWSKVPKLPNGPQGSGSPEFEQRVDALRWRLTQTLLPPMPTRETTHGTSDLSPVETWPTADDGDEREDERLQEIQRLTQAQAHAEEAVARMHVELSEFTEARARTEEGVAKIRSEYSELTEEQAQTDGDVTEMNCEISQLSQARVQAEERVAKIHLEYIELTKACARSEEDAAEMRLEHSEELQTLESTLQACKDFSEDVASQKEELKERLRLTEIMTQEAIEAQVEAFREMDFDLAGMELKLQNEQNELEVVAREGVLLEEHWSTKAEELRHELSEELKLAELLPSIELQSAESQAKAELCAGRLAEQRAELCADHERDRDQRDQLDQLQLQLREECAVAGRREEQNRYLHEICQQLTEMEEQAHEEASIQQMEEAKIQRLQGEFAAMEVQLKELREELCGEQQTNHQMTFCEAKLAEKLQGECAAMDMQLKELRRELRGEQQTYHQMTFSEAKLAEKFPALELDLANLRAKQEVSERRLAKLSAKEIAEAQRFASQEESAQQLRGKLNRQLHLARQETDMAHRAESLVCEEASIQQKQKVRVQRLQGEFASSEAQLKELRVELQKEQQRYEQVVFNERQLKQQLELQEDSARRRELLLGEESRRRTEQAQAEAQGLIARVQELQDLERERYTAEVQAKKKELQRLATLQIEKEDFLQQIGDLQARLAQEQQAGKFLASQRMAAAKVQASVTEEMREILAERETDDAHQEARQRACAEELMDLRLDLELKTAAVAMSKERKPFVWRESPKPARSVGSSRARAARAESPRVVTQEAENKQTAAVPTVADELVALDEALKSFQAATEQGIKKAQQDSKTTELLLRGRLARAEAVSMRLQRELQVSEAQRNLGGTFQVLVMEAEEAQKAEAIGAEASGAEIEEPSSEDEEDEEDDDQTNKEMDEDDTQNSDDGHAEPPVSHSPIKAGAMGAGAQLGWRKSWAPQQFAKQLGEAVPPRGGLQKSQTTPVEWLDDDVEFHENDATRAVEDRAGRARSWRKSWAPESEHPLEIVDVRD</sequence>
<name>A0ABP0MLH9_9DINO</name>
<feature type="coiled-coil region" evidence="1">
    <location>
        <begin position="644"/>
        <end position="678"/>
    </location>
</feature>
<dbReference type="EMBL" id="CAXAMM010022001">
    <property type="protein sequence ID" value="CAK9050990.1"/>
    <property type="molecule type" value="Genomic_DNA"/>
</dbReference>
<proteinExistence type="predicted"/>
<dbReference type="Proteomes" id="UP001642464">
    <property type="component" value="Unassembled WGS sequence"/>
</dbReference>
<feature type="region of interest" description="Disordered" evidence="2">
    <location>
        <begin position="137"/>
        <end position="164"/>
    </location>
</feature>
<organism evidence="3 4">
    <name type="scientific">Durusdinium trenchii</name>
    <dbReference type="NCBI Taxonomy" id="1381693"/>
    <lineage>
        <taxon>Eukaryota</taxon>
        <taxon>Sar</taxon>
        <taxon>Alveolata</taxon>
        <taxon>Dinophyceae</taxon>
        <taxon>Suessiales</taxon>
        <taxon>Symbiodiniaceae</taxon>
        <taxon>Durusdinium</taxon>
    </lineage>
</organism>
<evidence type="ECO:0000313" key="4">
    <source>
        <dbReference type="Proteomes" id="UP001642464"/>
    </source>
</evidence>
<feature type="coiled-coil region" evidence="1">
    <location>
        <begin position="202"/>
        <end position="257"/>
    </location>
</feature>
<feature type="compositionally biased region" description="Acidic residues" evidence="2">
    <location>
        <begin position="978"/>
        <end position="1007"/>
    </location>
</feature>
<evidence type="ECO:0000256" key="1">
    <source>
        <dbReference type="SAM" id="Coils"/>
    </source>
</evidence>
<feature type="coiled-coil region" evidence="1">
    <location>
        <begin position="479"/>
        <end position="587"/>
    </location>
</feature>
<feature type="region of interest" description="Disordered" evidence="2">
    <location>
        <begin position="970"/>
        <end position="1030"/>
    </location>
</feature>
<keyword evidence="1" id="KW-0175">Coiled coil</keyword>
<reference evidence="3 4" key="1">
    <citation type="submission" date="2024-02" db="EMBL/GenBank/DDBJ databases">
        <authorList>
            <person name="Chen Y."/>
            <person name="Shah S."/>
            <person name="Dougan E. K."/>
            <person name="Thang M."/>
            <person name="Chan C."/>
        </authorList>
    </citation>
    <scope>NUCLEOTIDE SEQUENCE [LARGE SCALE GENOMIC DNA]</scope>
</reference>
<feature type="coiled-coil region" evidence="1">
    <location>
        <begin position="708"/>
        <end position="774"/>
    </location>
</feature>
<evidence type="ECO:0000313" key="3">
    <source>
        <dbReference type="EMBL" id="CAK9050990.1"/>
    </source>
</evidence>
<protein>
    <submittedName>
        <fullName evidence="3">Uncharacterized protein</fullName>
    </submittedName>
</protein>
<evidence type="ECO:0000256" key="2">
    <source>
        <dbReference type="SAM" id="MobiDB-lite"/>
    </source>
</evidence>
<comment type="caution">
    <text evidence="3">The sequence shown here is derived from an EMBL/GenBank/DDBJ whole genome shotgun (WGS) entry which is preliminary data.</text>
</comment>
<feature type="compositionally biased region" description="Basic and acidic residues" evidence="2">
    <location>
        <begin position="1101"/>
        <end position="1113"/>
    </location>
</feature>